<dbReference type="AlphaFoldDB" id="A0A814EFU1"/>
<dbReference type="SUPFAM" id="SSF54695">
    <property type="entry name" value="POZ domain"/>
    <property type="match status" value="1"/>
</dbReference>
<dbReference type="Pfam" id="PF07534">
    <property type="entry name" value="TLD"/>
    <property type="match status" value="1"/>
</dbReference>
<dbReference type="InterPro" id="IPR003131">
    <property type="entry name" value="T1-type_BTB"/>
</dbReference>
<reference evidence="3" key="1">
    <citation type="submission" date="2021-02" db="EMBL/GenBank/DDBJ databases">
        <authorList>
            <person name="Nowell W R."/>
        </authorList>
    </citation>
    <scope>NUCLEOTIDE SEQUENCE</scope>
</reference>
<accession>A0A814EFU1</accession>
<feature type="coiled-coil region" evidence="1">
    <location>
        <begin position="5"/>
        <end position="71"/>
    </location>
</feature>
<dbReference type="EMBL" id="CAJNOU010000345">
    <property type="protein sequence ID" value="CAF0967129.1"/>
    <property type="molecule type" value="Genomic_DNA"/>
</dbReference>
<protein>
    <recommendedName>
        <fullName evidence="2">TLDc domain-containing protein</fullName>
    </recommendedName>
</protein>
<dbReference type="CDD" id="cd18316">
    <property type="entry name" value="BTB_POZ_KCTD-like"/>
    <property type="match status" value="1"/>
</dbReference>
<dbReference type="InterPro" id="IPR045068">
    <property type="entry name" value="BACURD1-3"/>
</dbReference>
<dbReference type="GO" id="GO:0051260">
    <property type="term" value="P:protein homooligomerization"/>
    <property type="evidence" value="ECO:0007669"/>
    <property type="project" value="InterPro"/>
</dbReference>
<gene>
    <name evidence="4" type="ORF">FNK824_LOCUS10244</name>
    <name evidence="3" type="ORF">SEV965_LOCUS9047</name>
</gene>
<keyword evidence="1" id="KW-0175">Coiled coil</keyword>
<dbReference type="Proteomes" id="UP000663889">
    <property type="component" value="Unassembled WGS sequence"/>
</dbReference>
<name>A0A814EFU1_9BILA</name>
<evidence type="ECO:0000259" key="2">
    <source>
        <dbReference type="PROSITE" id="PS51886"/>
    </source>
</evidence>
<dbReference type="PANTHER" id="PTHR11145:SF8">
    <property type="entry name" value="RE57120P"/>
    <property type="match status" value="1"/>
</dbReference>
<proteinExistence type="predicted"/>
<evidence type="ECO:0000313" key="5">
    <source>
        <dbReference type="Proteomes" id="UP000663889"/>
    </source>
</evidence>
<dbReference type="PROSITE" id="PS51886">
    <property type="entry name" value="TLDC"/>
    <property type="match status" value="1"/>
</dbReference>
<dbReference type="SMART" id="SM00584">
    <property type="entry name" value="TLDc"/>
    <property type="match status" value="1"/>
</dbReference>
<sequence length="357" mass="41152">MNSNLNTIRDNINQLQNRFDQLYNEVISKLNECSDCLKCVKNICDQVTEMVTTLNNKLANVSNEQKEWEDIKVKLATTSIEGMVILNIGGEKFSTKVETLTHEKNTFFTALFSQQWQIKRDPNDGSIFIDRNGKIFIYILEYFRTNTVPNNIMQDETLLNSLFIEAEYFRLHGLMDILTTMFFPHGTLLQPEHKKKLNEFYGIINQKWGLIYKASRDGFDAATFHSYCDNQGPTMTIILSNNNYLFGGYTSIPWTSDDSYKNDPTAFLFTLINPHNLPPTKYGINYSHVEYAVRHHSRYGPTFGDGHDIYLADGCNWKNSSYTGFPRSYFDITGKGEITFTGAYNFIISDIEVFKLL</sequence>
<organism evidence="3 5">
    <name type="scientific">Rotaria sordida</name>
    <dbReference type="NCBI Taxonomy" id="392033"/>
    <lineage>
        <taxon>Eukaryota</taxon>
        <taxon>Metazoa</taxon>
        <taxon>Spiralia</taxon>
        <taxon>Gnathifera</taxon>
        <taxon>Rotifera</taxon>
        <taxon>Eurotatoria</taxon>
        <taxon>Bdelloidea</taxon>
        <taxon>Philodinida</taxon>
        <taxon>Philodinidae</taxon>
        <taxon>Rotaria</taxon>
    </lineage>
</organism>
<dbReference type="PANTHER" id="PTHR11145">
    <property type="entry name" value="BTB/POZ DOMAIN-CONTAINING ADAPTER FOR CUL3-MEDIATED RHOA DEGRADATION PROTEIN FAMILY MEMBER"/>
    <property type="match status" value="1"/>
</dbReference>
<dbReference type="Proteomes" id="UP000663874">
    <property type="component" value="Unassembled WGS sequence"/>
</dbReference>
<dbReference type="InterPro" id="IPR000210">
    <property type="entry name" value="BTB/POZ_dom"/>
</dbReference>
<dbReference type="InterPro" id="IPR006571">
    <property type="entry name" value="TLDc_dom"/>
</dbReference>
<dbReference type="InterPro" id="IPR011333">
    <property type="entry name" value="SKP1/BTB/POZ_sf"/>
</dbReference>
<dbReference type="Gene3D" id="3.30.710.10">
    <property type="entry name" value="Potassium Channel Kv1.1, Chain A"/>
    <property type="match status" value="1"/>
</dbReference>
<dbReference type="SMART" id="SM00225">
    <property type="entry name" value="BTB"/>
    <property type="match status" value="1"/>
</dbReference>
<evidence type="ECO:0000313" key="4">
    <source>
        <dbReference type="EMBL" id="CAF3717394.1"/>
    </source>
</evidence>
<dbReference type="Pfam" id="PF02214">
    <property type="entry name" value="BTB_2"/>
    <property type="match status" value="1"/>
</dbReference>
<comment type="caution">
    <text evidence="3">The sequence shown here is derived from an EMBL/GenBank/DDBJ whole genome shotgun (WGS) entry which is preliminary data.</text>
</comment>
<dbReference type="EMBL" id="CAJOBE010001133">
    <property type="protein sequence ID" value="CAF3717394.1"/>
    <property type="molecule type" value="Genomic_DNA"/>
</dbReference>
<evidence type="ECO:0000313" key="3">
    <source>
        <dbReference type="EMBL" id="CAF0967129.1"/>
    </source>
</evidence>
<feature type="domain" description="TLDc" evidence="2">
    <location>
        <begin position="176"/>
        <end position="357"/>
    </location>
</feature>
<evidence type="ECO:0000256" key="1">
    <source>
        <dbReference type="SAM" id="Coils"/>
    </source>
</evidence>